<evidence type="ECO:0000259" key="1">
    <source>
        <dbReference type="PROSITE" id="PS50234"/>
    </source>
</evidence>
<organism evidence="2 3">
    <name type="scientific">Escherichia phage ESCO13</name>
    <dbReference type="NCBI Taxonomy" id="1881104"/>
    <lineage>
        <taxon>Viruses</taxon>
        <taxon>Duplodnaviria</taxon>
        <taxon>Heunggongvirae</taxon>
        <taxon>Uroviricota</taxon>
        <taxon>Caudoviricetes</taxon>
        <taxon>Stephanstirmvirinae</taxon>
        <taxon>Phapecoctavirus</taxon>
        <taxon>Phapecoctavirus ESCO13</taxon>
    </lineage>
</organism>
<evidence type="ECO:0000313" key="2">
    <source>
        <dbReference type="EMBL" id="AOQ27334.1"/>
    </source>
</evidence>
<dbReference type="PROSITE" id="PS50234">
    <property type="entry name" value="VWFA"/>
    <property type="match status" value="1"/>
</dbReference>
<reference evidence="2" key="1">
    <citation type="submission" date="2017-02" db="EMBL/GenBank/DDBJ databases">
        <title>Complete genome sequence of two Escherichia coli phages, vB_EcoM_ ESCO5 and vB_EcoM_ESCO13, which are related to phAPEC8.</title>
        <authorList>
            <person name="Trotereau A."/>
            <person name="Gonnet M."/>
            <person name="Viardot A."/>
            <person name="Lalmanach A.-C."/>
            <person name="Guabiraba R."/>
            <person name="Chanteloup N."/>
            <person name="Schouler C."/>
        </authorList>
    </citation>
    <scope>NUCLEOTIDE SEQUENCE [LARGE SCALE GENOMIC DNA]</scope>
</reference>
<keyword evidence="3" id="KW-1185">Reference proteome</keyword>
<accession>A0A1D7XFL0</accession>
<dbReference type="Proteomes" id="UP000225358">
    <property type="component" value="Segment"/>
</dbReference>
<gene>
    <name evidence="2" type="ORF">ESCO13_00211</name>
</gene>
<dbReference type="Gene3D" id="3.40.50.410">
    <property type="entry name" value="von Willebrand factor, type A domain"/>
    <property type="match status" value="1"/>
</dbReference>
<sequence length="264" mass="29396">MSEKISLKKRQENLAFSLKKNKNLNEGKIVLRVACALDISGSMHGLYSSGVVSDFVGKLLPFGMLFDDNQQIDMWAFNTSSQELTPATADVYDDYVGKCMRNVRIGGGTNYAPVMADIYDEYFGTVTKYITTKQVVQEEAPKKGFFNRLLGKTETVSVEREKVVAVSEPGADVTPGVVFFQTDGENGDPSAVRRLIEENKNKPIYWFMVGVGNEKFGFLKELANAYDNVGFIGIKDLDLTDSELYDKLLSEEFGEWVVKVGAKK</sequence>
<protein>
    <recommendedName>
        <fullName evidence="1">VWFA domain-containing protein</fullName>
    </recommendedName>
</protein>
<evidence type="ECO:0000313" key="3">
    <source>
        <dbReference type="Proteomes" id="UP000225358"/>
    </source>
</evidence>
<dbReference type="InterPro" id="IPR036465">
    <property type="entry name" value="vWFA_dom_sf"/>
</dbReference>
<dbReference type="InterPro" id="IPR002035">
    <property type="entry name" value="VWF_A"/>
</dbReference>
<proteinExistence type="predicted"/>
<dbReference type="Pfam" id="PF10138">
    <property type="entry name" value="vWA-TerF-like"/>
    <property type="match status" value="2"/>
</dbReference>
<feature type="domain" description="VWFA" evidence="1">
    <location>
        <begin position="32"/>
        <end position="248"/>
    </location>
</feature>
<dbReference type="SUPFAM" id="SSF53300">
    <property type="entry name" value="vWA-like"/>
    <property type="match status" value="1"/>
</dbReference>
<name>A0A1D7XFL0_9CAUD</name>
<dbReference type="InterPro" id="IPR019303">
    <property type="entry name" value="vWA_TerF_C"/>
</dbReference>
<dbReference type="EMBL" id="KX552041">
    <property type="protein sequence ID" value="AOQ27334.1"/>
    <property type="molecule type" value="Genomic_DNA"/>
</dbReference>